<evidence type="ECO:0000313" key="1">
    <source>
        <dbReference type="EMBL" id="CAF1089793.1"/>
    </source>
</evidence>
<keyword evidence="3" id="KW-1185">Reference proteome</keyword>
<gene>
    <name evidence="2" type="ORF">EDS130_LOCUS42169</name>
    <name evidence="1" type="ORF">XAT740_LOCUS17773</name>
</gene>
<protein>
    <submittedName>
        <fullName evidence="2">Uncharacterized protein</fullName>
    </submittedName>
</protein>
<dbReference type="Proteomes" id="UP000663828">
    <property type="component" value="Unassembled WGS sequence"/>
</dbReference>
<name>A0A815SWP7_ADIRI</name>
<evidence type="ECO:0000313" key="3">
    <source>
        <dbReference type="Proteomes" id="UP000663828"/>
    </source>
</evidence>
<reference evidence="2" key="1">
    <citation type="submission" date="2021-02" db="EMBL/GenBank/DDBJ databases">
        <authorList>
            <person name="Nowell W R."/>
        </authorList>
    </citation>
    <scope>NUCLEOTIDE SEQUENCE</scope>
</reference>
<proteinExistence type="predicted"/>
<dbReference type="EMBL" id="CAJNOJ010000597">
    <property type="protein sequence ID" value="CAF1493471.1"/>
    <property type="molecule type" value="Genomic_DNA"/>
</dbReference>
<organism evidence="2 4">
    <name type="scientific">Adineta ricciae</name>
    <name type="common">Rotifer</name>
    <dbReference type="NCBI Taxonomy" id="249248"/>
    <lineage>
        <taxon>Eukaryota</taxon>
        <taxon>Metazoa</taxon>
        <taxon>Spiralia</taxon>
        <taxon>Gnathifera</taxon>
        <taxon>Rotifera</taxon>
        <taxon>Eurotatoria</taxon>
        <taxon>Bdelloidea</taxon>
        <taxon>Adinetida</taxon>
        <taxon>Adinetidae</taxon>
        <taxon>Adineta</taxon>
    </lineage>
</organism>
<sequence length="82" mass="8779">MGNVIIQTPPNILFRSMTTLFPLSSTTTAAKPAQCYNYTTRLATANATDDCDSTVSSSVSTNVPTFVRFVSPGGCAFRYCAQ</sequence>
<dbReference type="Proteomes" id="UP000663852">
    <property type="component" value="Unassembled WGS sequence"/>
</dbReference>
<dbReference type="AlphaFoldDB" id="A0A815SWP7"/>
<dbReference type="EMBL" id="CAJNOR010001168">
    <property type="protein sequence ID" value="CAF1089793.1"/>
    <property type="molecule type" value="Genomic_DNA"/>
</dbReference>
<evidence type="ECO:0000313" key="2">
    <source>
        <dbReference type="EMBL" id="CAF1493471.1"/>
    </source>
</evidence>
<accession>A0A815SWP7</accession>
<evidence type="ECO:0000313" key="4">
    <source>
        <dbReference type="Proteomes" id="UP000663852"/>
    </source>
</evidence>
<comment type="caution">
    <text evidence="2">The sequence shown here is derived from an EMBL/GenBank/DDBJ whole genome shotgun (WGS) entry which is preliminary data.</text>
</comment>